<evidence type="ECO:0000313" key="2">
    <source>
        <dbReference type="Proteomes" id="UP001623661"/>
    </source>
</evidence>
<name>A0ABW8TXI0_9CLOT</name>
<proteinExistence type="predicted"/>
<comment type="caution">
    <text evidence="1">The sequence shown here is derived from an EMBL/GenBank/DDBJ whole genome shotgun (WGS) entry which is preliminary data.</text>
</comment>
<dbReference type="InterPro" id="IPR041881">
    <property type="entry name" value="PqqD_sf"/>
</dbReference>
<protein>
    <submittedName>
        <fullName evidence="1">PqqD family protein</fullName>
    </submittedName>
</protein>
<dbReference type="RefSeq" id="WP_406766847.1">
    <property type="nucleotide sequence ID" value="NZ_JBJHZY010000007.1"/>
</dbReference>
<accession>A0ABW8TXI0</accession>
<reference evidence="1 2" key="1">
    <citation type="submission" date="2024-11" db="EMBL/GenBank/DDBJ databases">
        <authorList>
            <person name="Heng Y.C."/>
            <person name="Lim A.C.H."/>
            <person name="Lee J.K.Y."/>
            <person name="Kittelmann S."/>
        </authorList>
    </citation>
    <scope>NUCLEOTIDE SEQUENCE [LARGE SCALE GENOMIC DNA]</scope>
    <source>
        <strain evidence="1 2">WILCCON 0202</strain>
    </source>
</reference>
<organism evidence="1 2">
    <name type="scientific">Candidatus Clostridium radicumherbarum</name>
    <dbReference type="NCBI Taxonomy" id="3381662"/>
    <lineage>
        <taxon>Bacteria</taxon>
        <taxon>Bacillati</taxon>
        <taxon>Bacillota</taxon>
        <taxon>Clostridia</taxon>
        <taxon>Eubacteriales</taxon>
        <taxon>Clostridiaceae</taxon>
        <taxon>Clostridium</taxon>
    </lineage>
</organism>
<dbReference type="Proteomes" id="UP001623661">
    <property type="component" value="Unassembled WGS sequence"/>
</dbReference>
<dbReference type="Pfam" id="PF05402">
    <property type="entry name" value="PqqD"/>
    <property type="match status" value="1"/>
</dbReference>
<evidence type="ECO:0000313" key="1">
    <source>
        <dbReference type="EMBL" id="MFL0270215.1"/>
    </source>
</evidence>
<dbReference type="EMBL" id="JBJHZY010000007">
    <property type="protein sequence ID" value="MFL0270215.1"/>
    <property type="molecule type" value="Genomic_DNA"/>
</dbReference>
<dbReference type="InterPro" id="IPR008792">
    <property type="entry name" value="PQQD"/>
</dbReference>
<sequence>MGNQKKEKDDNFLLYIPRKKHDNWEIRKGRVWLIFNHDKSVERFMRWLVKKPSTSDVELDDIGSSVWKYIDGKATVYDIGQKLLYEFGDKMEPVYDRLIMYLRHLNKKGWISFAKENQNEAK</sequence>
<dbReference type="Gene3D" id="1.10.10.1150">
    <property type="entry name" value="Coenzyme PQQ synthesis protein D (PqqD)"/>
    <property type="match status" value="1"/>
</dbReference>
<keyword evidence="2" id="KW-1185">Reference proteome</keyword>
<gene>
    <name evidence="1" type="ORF">ACJDUH_19220</name>
</gene>